<dbReference type="Pfam" id="PF00440">
    <property type="entry name" value="TetR_N"/>
    <property type="match status" value="1"/>
</dbReference>
<dbReference type="Gene3D" id="1.10.10.60">
    <property type="entry name" value="Homeodomain-like"/>
    <property type="match status" value="1"/>
</dbReference>
<dbReference type="RefSeq" id="WP_262845306.1">
    <property type="nucleotide sequence ID" value="NZ_JANZYP010000038.1"/>
</dbReference>
<keyword evidence="4" id="KW-0804">Transcription</keyword>
<organism evidence="7 8">
    <name type="scientific">Sphaerisporangium corydalis</name>
    <dbReference type="NCBI Taxonomy" id="1441875"/>
    <lineage>
        <taxon>Bacteria</taxon>
        <taxon>Bacillati</taxon>
        <taxon>Actinomycetota</taxon>
        <taxon>Actinomycetes</taxon>
        <taxon>Streptosporangiales</taxon>
        <taxon>Streptosporangiaceae</taxon>
        <taxon>Sphaerisporangium</taxon>
    </lineage>
</organism>
<reference evidence="8" key="1">
    <citation type="journal article" date="2019" name="Int. J. Syst. Evol. Microbiol.">
        <title>The Global Catalogue of Microorganisms (GCM) 10K type strain sequencing project: providing services to taxonomists for standard genome sequencing and annotation.</title>
        <authorList>
            <consortium name="The Broad Institute Genomics Platform"/>
            <consortium name="The Broad Institute Genome Sequencing Center for Infectious Disease"/>
            <person name="Wu L."/>
            <person name="Ma J."/>
        </authorList>
    </citation>
    <scope>NUCLEOTIDE SEQUENCE [LARGE SCALE GENOMIC DNA]</scope>
    <source>
        <strain evidence="8">CCUG 49560</strain>
    </source>
</reference>
<feature type="domain" description="HTH tetR-type" evidence="6">
    <location>
        <begin position="31"/>
        <end position="91"/>
    </location>
</feature>
<evidence type="ECO:0000259" key="6">
    <source>
        <dbReference type="PROSITE" id="PS50977"/>
    </source>
</evidence>
<dbReference type="PANTHER" id="PTHR30055:SF151">
    <property type="entry name" value="TRANSCRIPTIONAL REGULATORY PROTEIN"/>
    <property type="match status" value="1"/>
</dbReference>
<dbReference type="SUPFAM" id="SSF46689">
    <property type="entry name" value="Homeodomain-like"/>
    <property type="match status" value="1"/>
</dbReference>
<evidence type="ECO:0000256" key="4">
    <source>
        <dbReference type="ARBA" id="ARBA00023163"/>
    </source>
</evidence>
<sequence length="237" mass="26138">MDDATPIRAGTAAWWLARTENADDRPRRRRMLSLDLIADTALTVLDTEGAEALTMRRLAQRLNCSQAALYRHVTSRDELVVLAMDRAMGLGLDLPPPGLGWRETSEWQAHSFRDFLLAHPGLVPFLRGTERLGPNSLSGMELWLGQFTAIGLSVREAYATASAFATFVIGSVQFTLGVDSTNPDEQRLRRRLYEGLDPRRHPILTAHAEELSQVGSPEEFAFGLAALLDAVAVRISG</sequence>
<dbReference type="PROSITE" id="PS50977">
    <property type="entry name" value="HTH_TETR_2"/>
    <property type="match status" value="1"/>
</dbReference>
<dbReference type="Proteomes" id="UP001595891">
    <property type="component" value="Unassembled WGS sequence"/>
</dbReference>
<dbReference type="Gene3D" id="1.10.357.10">
    <property type="entry name" value="Tetracycline Repressor, domain 2"/>
    <property type="match status" value="1"/>
</dbReference>
<keyword evidence="1" id="KW-0678">Repressor</keyword>
<evidence type="ECO:0000313" key="8">
    <source>
        <dbReference type="Proteomes" id="UP001595891"/>
    </source>
</evidence>
<dbReference type="InterPro" id="IPR036271">
    <property type="entry name" value="Tet_transcr_reg_TetR-rel_C_sf"/>
</dbReference>
<dbReference type="InterPro" id="IPR003012">
    <property type="entry name" value="Tet_transcr_reg_TetR"/>
</dbReference>
<dbReference type="InterPro" id="IPR009057">
    <property type="entry name" value="Homeodomain-like_sf"/>
</dbReference>
<evidence type="ECO:0000256" key="2">
    <source>
        <dbReference type="ARBA" id="ARBA00023015"/>
    </source>
</evidence>
<comment type="caution">
    <text evidence="7">The sequence shown here is derived from an EMBL/GenBank/DDBJ whole genome shotgun (WGS) entry which is preliminary data.</text>
</comment>
<evidence type="ECO:0000256" key="5">
    <source>
        <dbReference type="PROSITE-ProRule" id="PRU00335"/>
    </source>
</evidence>
<dbReference type="InterPro" id="IPR001647">
    <property type="entry name" value="HTH_TetR"/>
</dbReference>
<dbReference type="PANTHER" id="PTHR30055">
    <property type="entry name" value="HTH-TYPE TRANSCRIPTIONAL REGULATOR RUTR"/>
    <property type="match status" value="1"/>
</dbReference>
<name>A0ABV9ELG9_9ACTN</name>
<evidence type="ECO:0000256" key="1">
    <source>
        <dbReference type="ARBA" id="ARBA00022491"/>
    </source>
</evidence>
<accession>A0ABV9ELG9</accession>
<dbReference type="SUPFAM" id="SSF48498">
    <property type="entry name" value="Tetracyclin repressor-like, C-terminal domain"/>
    <property type="match status" value="1"/>
</dbReference>
<feature type="DNA-binding region" description="H-T-H motif" evidence="5">
    <location>
        <begin position="54"/>
        <end position="73"/>
    </location>
</feature>
<dbReference type="InterPro" id="IPR004111">
    <property type="entry name" value="Repressor_TetR_C"/>
</dbReference>
<evidence type="ECO:0000313" key="7">
    <source>
        <dbReference type="EMBL" id="MFC4589973.1"/>
    </source>
</evidence>
<protein>
    <submittedName>
        <fullName evidence="7">TetR/AcrR family transcriptional regulator</fullName>
    </submittedName>
</protein>
<keyword evidence="2" id="KW-0805">Transcription regulation</keyword>
<dbReference type="PRINTS" id="PR00400">
    <property type="entry name" value="TETREPRESSOR"/>
</dbReference>
<keyword evidence="8" id="KW-1185">Reference proteome</keyword>
<evidence type="ECO:0000256" key="3">
    <source>
        <dbReference type="ARBA" id="ARBA00023125"/>
    </source>
</evidence>
<keyword evidence="3 5" id="KW-0238">DNA-binding</keyword>
<dbReference type="Pfam" id="PF02909">
    <property type="entry name" value="TetR_C_1"/>
    <property type="match status" value="1"/>
</dbReference>
<proteinExistence type="predicted"/>
<gene>
    <name evidence="7" type="ORF">ACFO8L_28050</name>
</gene>
<dbReference type="InterPro" id="IPR050109">
    <property type="entry name" value="HTH-type_TetR-like_transc_reg"/>
</dbReference>
<dbReference type="EMBL" id="JBHSFN010000019">
    <property type="protein sequence ID" value="MFC4589973.1"/>
    <property type="molecule type" value="Genomic_DNA"/>
</dbReference>